<dbReference type="STRING" id="357809.Cphy_1577"/>
<protein>
    <submittedName>
        <fullName evidence="1">Uncharacterized protein</fullName>
    </submittedName>
</protein>
<accession>A9KQN8</accession>
<dbReference type="HOGENOM" id="CLU_2394595_0_0_9"/>
<proteinExistence type="predicted"/>
<name>A9KQN8_LACP7</name>
<dbReference type="OrthoDB" id="2060460at2"/>
<dbReference type="AlphaFoldDB" id="A9KQN8"/>
<dbReference type="EMBL" id="CP000885">
    <property type="protein sequence ID" value="ABX41951.1"/>
    <property type="molecule type" value="Genomic_DNA"/>
</dbReference>
<evidence type="ECO:0000313" key="2">
    <source>
        <dbReference type="Proteomes" id="UP000000370"/>
    </source>
</evidence>
<gene>
    <name evidence="1" type="ordered locus">Cphy_1577</name>
</gene>
<keyword evidence="2" id="KW-1185">Reference proteome</keyword>
<dbReference type="KEGG" id="cpy:Cphy_1577"/>
<dbReference type="Proteomes" id="UP000000370">
    <property type="component" value="Chromosome"/>
</dbReference>
<sequence length="93" mass="10132">MKSKVGKVLKNVTEDVVKAGGVAAKNSGEFIGKAGEKIGVPKEKCDRIENAAHSFGKDVYYNSHKAGKKVEKFTNEVIDKTKGLYESITNKDE</sequence>
<dbReference type="RefSeq" id="WP_012199605.1">
    <property type="nucleotide sequence ID" value="NC_010001.1"/>
</dbReference>
<reference evidence="2" key="1">
    <citation type="submission" date="2007-11" db="EMBL/GenBank/DDBJ databases">
        <title>Complete genome sequence of Clostridium phytofermentans ISDg.</title>
        <authorList>
            <person name="Leschine S.B."/>
            <person name="Warnick T.A."/>
            <person name="Blanchard J.L."/>
            <person name="Schnell D.J."/>
            <person name="Petit E.L."/>
            <person name="LaTouf W.G."/>
            <person name="Copeland A."/>
            <person name="Lucas S."/>
            <person name="Lapidus A."/>
            <person name="Barry K."/>
            <person name="Glavina del Rio T."/>
            <person name="Dalin E."/>
            <person name="Tice H."/>
            <person name="Pitluck S."/>
            <person name="Kiss H."/>
            <person name="Brettin T."/>
            <person name="Bruce D."/>
            <person name="Detter J.C."/>
            <person name="Han C."/>
            <person name="Kuske C."/>
            <person name="Schmutz J."/>
            <person name="Larimer F."/>
            <person name="Land M."/>
            <person name="Hauser L."/>
            <person name="Kyrpides N."/>
            <person name="Kim E.A."/>
            <person name="Richardson P."/>
        </authorList>
    </citation>
    <scope>NUCLEOTIDE SEQUENCE [LARGE SCALE GENOMIC DNA]</scope>
    <source>
        <strain evidence="2">ATCC 700394 / DSM 18823 / ISDg</strain>
    </source>
</reference>
<evidence type="ECO:0000313" key="1">
    <source>
        <dbReference type="EMBL" id="ABX41951.1"/>
    </source>
</evidence>
<organism evidence="1 2">
    <name type="scientific">Lachnoclostridium phytofermentans (strain ATCC 700394 / DSM 18823 / ISDg)</name>
    <name type="common">Clostridium phytofermentans</name>
    <dbReference type="NCBI Taxonomy" id="357809"/>
    <lineage>
        <taxon>Bacteria</taxon>
        <taxon>Bacillati</taxon>
        <taxon>Bacillota</taxon>
        <taxon>Clostridia</taxon>
        <taxon>Lachnospirales</taxon>
        <taxon>Lachnospiraceae</taxon>
    </lineage>
</organism>